<dbReference type="RefSeq" id="WP_146652267.1">
    <property type="nucleotide sequence ID" value="NZ_CP012333.1"/>
</dbReference>
<evidence type="ECO:0008006" key="5">
    <source>
        <dbReference type="Google" id="ProtNLM"/>
    </source>
</evidence>
<keyword evidence="4" id="KW-1185">Reference proteome</keyword>
<gene>
    <name evidence="3" type="ORF">AKJ09_07768</name>
</gene>
<dbReference type="Proteomes" id="UP000064967">
    <property type="component" value="Chromosome"/>
</dbReference>
<dbReference type="KEGG" id="llu:AKJ09_07768"/>
<dbReference type="EMBL" id="CP012333">
    <property type="protein sequence ID" value="AKV01105.1"/>
    <property type="molecule type" value="Genomic_DNA"/>
</dbReference>
<feature type="signal peptide" evidence="2">
    <location>
        <begin position="1"/>
        <end position="24"/>
    </location>
</feature>
<dbReference type="OrthoDB" id="8093255at2"/>
<evidence type="ECO:0000313" key="3">
    <source>
        <dbReference type="EMBL" id="AKV01105.1"/>
    </source>
</evidence>
<evidence type="ECO:0000313" key="4">
    <source>
        <dbReference type="Proteomes" id="UP000064967"/>
    </source>
</evidence>
<accession>A0A0K1Q6S1</accession>
<dbReference type="AlphaFoldDB" id="A0A0K1Q6S1"/>
<dbReference type="PROSITE" id="PS51257">
    <property type="entry name" value="PROKAR_LIPOPROTEIN"/>
    <property type="match status" value="1"/>
</dbReference>
<evidence type="ECO:0000256" key="1">
    <source>
        <dbReference type="SAM" id="MobiDB-lite"/>
    </source>
</evidence>
<feature type="compositionally biased region" description="Basic and acidic residues" evidence="1">
    <location>
        <begin position="67"/>
        <end position="79"/>
    </location>
</feature>
<feature type="region of interest" description="Disordered" evidence="1">
    <location>
        <begin position="34"/>
        <end position="80"/>
    </location>
</feature>
<feature type="chain" id="PRO_5005467189" description="Type IV fimbrial biogenesis protein PilY1" evidence="2">
    <location>
        <begin position="25"/>
        <end position="424"/>
    </location>
</feature>
<organism evidence="3 4">
    <name type="scientific">Labilithrix luteola</name>
    <dbReference type="NCBI Taxonomy" id="1391654"/>
    <lineage>
        <taxon>Bacteria</taxon>
        <taxon>Pseudomonadati</taxon>
        <taxon>Myxococcota</taxon>
        <taxon>Polyangia</taxon>
        <taxon>Polyangiales</taxon>
        <taxon>Labilitrichaceae</taxon>
        <taxon>Labilithrix</taxon>
    </lineage>
</organism>
<proteinExistence type="predicted"/>
<reference evidence="3 4" key="1">
    <citation type="submission" date="2015-08" db="EMBL/GenBank/DDBJ databases">
        <authorList>
            <person name="Babu N.S."/>
            <person name="Beckwith C.J."/>
            <person name="Beseler K.G."/>
            <person name="Brison A."/>
            <person name="Carone J.V."/>
            <person name="Caskin T.P."/>
            <person name="Diamond M."/>
            <person name="Durham M.E."/>
            <person name="Foxe J.M."/>
            <person name="Go M."/>
            <person name="Henderson B.A."/>
            <person name="Jones I.B."/>
            <person name="McGettigan J.A."/>
            <person name="Micheletti S.J."/>
            <person name="Nasrallah M.E."/>
            <person name="Ortiz D."/>
            <person name="Piller C.R."/>
            <person name="Privatt S.R."/>
            <person name="Schneider S.L."/>
            <person name="Sharp S."/>
            <person name="Smith T.C."/>
            <person name="Stanton J.D."/>
            <person name="Ullery H.E."/>
            <person name="Wilson R.J."/>
            <person name="Serrano M.G."/>
            <person name="Buck G."/>
            <person name="Lee V."/>
            <person name="Wang Y."/>
            <person name="Carvalho R."/>
            <person name="Voegtly L."/>
            <person name="Shi R."/>
            <person name="Duckworth R."/>
            <person name="Johnson A."/>
            <person name="Loviza R."/>
            <person name="Walstead R."/>
            <person name="Shah Z."/>
            <person name="Kiflezghi M."/>
            <person name="Wade K."/>
            <person name="Ball S.L."/>
            <person name="Bradley K.W."/>
            <person name="Asai D.J."/>
            <person name="Bowman C.A."/>
            <person name="Russell D.A."/>
            <person name="Pope W.H."/>
            <person name="Jacobs-Sera D."/>
            <person name="Hendrix R.W."/>
            <person name="Hatfull G.F."/>
        </authorList>
    </citation>
    <scope>NUCLEOTIDE SEQUENCE [LARGE SCALE GENOMIC DNA]</scope>
    <source>
        <strain evidence="3 4">DSM 27648</strain>
    </source>
</reference>
<name>A0A0K1Q6S1_9BACT</name>
<keyword evidence="2" id="KW-0732">Signal</keyword>
<sequence length="424" mass="43843">MKLSLRRAGGLALSVGLLAGIATAACANSEDLATGSEEDASTGNTVLDGSVGDAQVPSDDAADDAEPPVRDGGGPKKCSDQGFCHTPVSADQTIEALWGDGAGVVWAGTTKGDLLRWDGNAWNVHASNLGAIHAIWGSSPTDVWVGGDNGISHGTGANAASLTFAQDALPGEPVRIDSIWGATAHDIWAVGATSDPNSRKSFGRVFHLGEGGNDAGTGSAWTLDPISSNGVTYTRVWGNASGAVWAGGGRPIEETPWISDVVVVGKSGAGEFVEYTLPFDPDPDKMDQEKVMLLTGAIFTSDTTMTIYGQPRDGSTRASSWRGTSADGGKTFTFTWVLDDRAPSPAINTVIGNGANDVWAAGDYGRLIHWNGTAWATMAISVTGLPVTDPFKSIWVHGASDIWIGGKGMALRFDPTQVKAGGAK</sequence>
<dbReference type="STRING" id="1391654.AKJ09_07768"/>
<evidence type="ECO:0000256" key="2">
    <source>
        <dbReference type="SAM" id="SignalP"/>
    </source>
</evidence>
<protein>
    <recommendedName>
        <fullName evidence="5">Type IV fimbrial biogenesis protein PilY1</fullName>
    </recommendedName>
</protein>